<sequence>MEYLWSITRNVRELYNGINGATLTGAIDIVIVQQEDGTFLSSPFHVRFGKLGVLRSREKVVDIEINGNPVDIHMKLGESGEAFFVSESPMVSLDGHALPPHMATSPIPPSLIEENKLRGNNVPEIVHEHTDDTLMGKRDEGMLAKTSDDIILGEDSSQGTFETVGVEAVEREFKPIDPDQDTEADSLMPDEFVEMTEEERKRWKKKNRRRRSQLRKRMQREATKTSSESGTEPYPCEMEPELEIPLAVGSSLKDRTQVKPGHRKSHSLSGIQFKGDLAPPVENPVDDWVRGGTISRSISHGFHFFSDTEMEIRSPDGSRPPTPVHSDTEYEVGHMRPKASELDDPSRNCPQQSWRWGELPSPPVHNRPSPPKPVSKSPPHDVSPSNRDGETGAVAVINNDGTSDGTDNKARQSQSTAEAEAQRSMLSHMFSFMRQTKKMRHQGIAAGGGIYLDDLNVDALDPELAALYITQNSFRHGLADSTVSSEYQSRIFTDPHHSYVRRLRDEDTESGKGASLPQSPHSLSTGAAIRGSTGPRSVDSDFEDSRPDYRSLPDVALSLCGHFGDQIDPPDDLFLQSLVPYDDFIENPRLIENPDLLVRIGNKYYTWQAACPIVMSWVLYQRFLPQSSVDAIVHEYMPKRKEKKTEPEAPVRKSSWFPWRRRTEKKEGDETGVNTASTVAHSDPASSSSGSAPKTTESVNNKPKSTNLSDRQPLADLATGTSSDNESNDSNQPDSGKKLPMERRPYYENTDIYCKTLRLTTEQIRHLNLREGPNEAVFSVTTAYQGTTRCKCHIYLWRYDDKVVISDIDGTITKSDVLGHILPIVGQDWAQSGVAQLFTKIKNNGYRILYLSARAIGQAHVTREYLRSVRQGDLSLPDGPLLLNPTSLLSAFHREVIEKKPEEFKISCLRDIQMLFPSHSNPFYAGYGNRVNDVWAYRAVGIPTSRIFTINPRGELKLELTQSFQSSYSKQSFIVDLVFPPFLHGAREVLEGSEFSEFTYWRQPVPDTPDETEAAKFITAYSDSNKQRRLGVTKIEH</sequence>
<keyword evidence="9" id="KW-1185">Reference proteome</keyword>
<feature type="region of interest" description="Disordered" evidence="6">
    <location>
        <begin position="198"/>
        <end position="236"/>
    </location>
</feature>
<gene>
    <name evidence="8" type="ORF">OUZ56_004283</name>
</gene>
<dbReference type="PANTHER" id="PTHR12181">
    <property type="entry name" value="LIPIN"/>
    <property type="match status" value="1"/>
</dbReference>
<comment type="similarity">
    <text evidence="3">Belongs to the lipin family.</text>
</comment>
<dbReference type="InterPro" id="IPR031315">
    <property type="entry name" value="LNS2/PITP"/>
</dbReference>
<feature type="region of interest" description="Disordered" evidence="6">
    <location>
        <begin position="504"/>
        <end position="545"/>
    </location>
</feature>
<feature type="compositionally biased region" description="Basic and acidic residues" evidence="6">
    <location>
        <begin position="326"/>
        <end position="346"/>
    </location>
</feature>
<dbReference type="Pfam" id="PF08235">
    <property type="entry name" value="LNS2"/>
    <property type="match status" value="1"/>
</dbReference>
<dbReference type="SUPFAM" id="SSF56784">
    <property type="entry name" value="HAD-like"/>
    <property type="match status" value="1"/>
</dbReference>
<evidence type="ECO:0000313" key="8">
    <source>
        <dbReference type="EMBL" id="KAK4002455.1"/>
    </source>
</evidence>
<dbReference type="InterPro" id="IPR031703">
    <property type="entry name" value="Lipin_mid"/>
</dbReference>
<feature type="region of interest" description="Disordered" evidence="6">
    <location>
        <begin position="311"/>
        <end position="422"/>
    </location>
</feature>
<evidence type="ECO:0000256" key="1">
    <source>
        <dbReference type="ARBA" id="ARBA00001180"/>
    </source>
</evidence>
<keyword evidence="5" id="KW-0378">Hydrolase</keyword>
<feature type="compositionally biased region" description="Low complexity" evidence="6">
    <location>
        <begin position="677"/>
        <end position="698"/>
    </location>
</feature>
<feature type="compositionally biased region" description="Pro residues" evidence="6">
    <location>
        <begin position="360"/>
        <end position="373"/>
    </location>
</feature>
<dbReference type="SMART" id="SM00775">
    <property type="entry name" value="LNS2"/>
    <property type="match status" value="1"/>
</dbReference>
<dbReference type="Pfam" id="PF04571">
    <property type="entry name" value="Lipin_N"/>
    <property type="match status" value="1"/>
</dbReference>
<evidence type="ECO:0000256" key="3">
    <source>
        <dbReference type="ARBA" id="ARBA00005476"/>
    </source>
</evidence>
<feature type="compositionally biased region" description="Polar residues" evidence="6">
    <location>
        <begin position="516"/>
        <end position="525"/>
    </location>
</feature>
<evidence type="ECO:0000313" key="9">
    <source>
        <dbReference type="Proteomes" id="UP001234178"/>
    </source>
</evidence>
<proteinExistence type="inferred from homology"/>
<feature type="region of interest" description="Disordered" evidence="6">
    <location>
        <begin position="257"/>
        <end position="279"/>
    </location>
</feature>
<dbReference type="EMBL" id="JAOYFB010000001">
    <property type="protein sequence ID" value="KAK4002455.1"/>
    <property type="molecule type" value="Genomic_DNA"/>
</dbReference>
<comment type="caution">
    <text evidence="8">The sequence shown here is derived from an EMBL/GenBank/DDBJ whole genome shotgun (WGS) entry which is preliminary data.</text>
</comment>
<feature type="compositionally biased region" description="Polar residues" evidence="6">
    <location>
        <begin position="399"/>
        <end position="417"/>
    </location>
</feature>
<comment type="cofactor">
    <cofactor evidence="2">
        <name>Mg(2+)</name>
        <dbReference type="ChEBI" id="CHEBI:18420"/>
    </cofactor>
</comment>
<dbReference type="InterPro" id="IPR013209">
    <property type="entry name" value="LNS2"/>
</dbReference>
<organism evidence="8 9">
    <name type="scientific">Daphnia magna</name>
    <dbReference type="NCBI Taxonomy" id="35525"/>
    <lineage>
        <taxon>Eukaryota</taxon>
        <taxon>Metazoa</taxon>
        <taxon>Ecdysozoa</taxon>
        <taxon>Arthropoda</taxon>
        <taxon>Crustacea</taxon>
        <taxon>Branchiopoda</taxon>
        <taxon>Diplostraca</taxon>
        <taxon>Cladocera</taxon>
        <taxon>Anomopoda</taxon>
        <taxon>Daphniidae</taxon>
        <taxon>Daphnia</taxon>
    </lineage>
</organism>
<evidence type="ECO:0000259" key="7">
    <source>
        <dbReference type="SMART" id="SM00775"/>
    </source>
</evidence>
<evidence type="ECO:0000256" key="2">
    <source>
        <dbReference type="ARBA" id="ARBA00001946"/>
    </source>
</evidence>
<feature type="compositionally biased region" description="Polar residues" evidence="6">
    <location>
        <begin position="699"/>
        <end position="710"/>
    </location>
</feature>
<feature type="compositionally biased region" description="Polar residues" evidence="6">
    <location>
        <begin position="719"/>
        <end position="734"/>
    </location>
</feature>
<accession>A0ABQ9YPN7</accession>
<feature type="domain" description="LNS2/PITP" evidence="7">
    <location>
        <begin position="803"/>
        <end position="959"/>
    </location>
</feature>
<evidence type="ECO:0000256" key="4">
    <source>
        <dbReference type="ARBA" id="ARBA00012638"/>
    </source>
</evidence>
<dbReference type="EC" id="3.1.3.4" evidence="4"/>
<dbReference type="Pfam" id="PF16876">
    <property type="entry name" value="Lipin_mid"/>
    <property type="match status" value="1"/>
</dbReference>
<dbReference type="PANTHER" id="PTHR12181:SF12">
    <property type="entry name" value="PHOSPHATIDATE PHOSPHATASE"/>
    <property type="match status" value="1"/>
</dbReference>
<comment type="catalytic activity">
    <reaction evidence="1">
        <text>a 1,2-diacyl-sn-glycero-3-phosphate + H2O = a 1,2-diacyl-sn-glycerol + phosphate</text>
        <dbReference type="Rhea" id="RHEA:27429"/>
        <dbReference type="ChEBI" id="CHEBI:15377"/>
        <dbReference type="ChEBI" id="CHEBI:17815"/>
        <dbReference type="ChEBI" id="CHEBI:43474"/>
        <dbReference type="ChEBI" id="CHEBI:58608"/>
        <dbReference type="EC" id="3.1.3.4"/>
    </reaction>
    <physiologicalReaction direction="left-to-right" evidence="1">
        <dbReference type="Rhea" id="RHEA:27430"/>
    </physiologicalReaction>
</comment>
<dbReference type="InterPro" id="IPR007651">
    <property type="entry name" value="Lipin_N"/>
</dbReference>
<dbReference type="Proteomes" id="UP001234178">
    <property type="component" value="Unassembled WGS sequence"/>
</dbReference>
<reference evidence="8 9" key="1">
    <citation type="journal article" date="2023" name="Nucleic Acids Res.">
        <title>The hologenome of Daphnia magna reveals possible DNA methylation and microbiome-mediated evolution of the host genome.</title>
        <authorList>
            <person name="Chaturvedi A."/>
            <person name="Li X."/>
            <person name="Dhandapani V."/>
            <person name="Marshall H."/>
            <person name="Kissane S."/>
            <person name="Cuenca-Cambronero M."/>
            <person name="Asole G."/>
            <person name="Calvet F."/>
            <person name="Ruiz-Romero M."/>
            <person name="Marangio P."/>
            <person name="Guigo R."/>
            <person name="Rago D."/>
            <person name="Mirbahai L."/>
            <person name="Eastwood N."/>
            <person name="Colbourne J.K."/>
            <person name="Zhou J."/>
            <person name="Mallon E."/>
            <person name="Orsini L."/>
        </authorList>
    </citation>
    <scope>NUCLEOTIDE SEQUENCE [LARGE SCALE GENOMIC DNA]</scope>
    <source>
        <strain evidence="8">LRV0_1</strain>
    </source>
</reference>
<name>A0ABQ9YPN7_9CRUS</name>
<feature type="compositionally biased region" description="Basic residues" evidence="6">
    <location>
        <begin position="202"/>
        <end position="218"/>
    </location>
</feature>
<evidence type="ECO:0000256" key="5">
    <source>
        <dbReference type="ARBA" id="ARBA00022801"/>
    </source>
</evidence>
<dbReference type="InterPro" id="IPR026058">
    <property type="entry name" value="LIPIN"/>
</dbReference>
<dbReference type="InterPro" id="IPR036412">
    <property type="entry name" value="HAD-like_sf"/>
</dbReference>
<protein>
    <recommendedName>
        <fullName evidence="4">phosphatidate phosphatase</fullName>
        <ecNumber evidence="4">3.1.3.4</ecNumber>
    </recommendedName>
</protein>
<evidence type="ECO:0000256" key="6">
    <source>
        <dbReference type="SAM" id="MobiDB-lite"/>
    </source>
</evidence>
<feature type="compositionally biased region" description="Low complexity" evidence="6">
    <location>
        <begin position="374"/>
        <end position="385"/>
    </location>
</feature>
<feature type="region of interest" description="Disordered" evidence="6">
    <location>
        <begin position="639"/>
        <end position="742"/>
    </location>
</feature>
<feature type="compositionally biased region" description="Basic and acidic residues" evidence="6">
    <location>
        <begin position="639"/>
        <end position="651"/>
    </location>
</feature>